<sequence length="120" mass="13169">MDNSPQILCPYKRLCCQCLPYQSVRTCALDRLPVLLITASLLQPTEGARLPHTTATYSGHWHDGGSVEDPPSFRRYGPPTSVDGNTFTFFTISQTTENGGSAIVFSESHPPPRYTVANIP</sequence>
<feature type="region of interest" description="Disordered" evidence="1">
    <location>
        <begin position="56"/>
        <end position="78"/>
    </location>
</feature>
<dbReference type="Proteomes" id="UP000298030">
    <property type="component" value="Unassembled WGS sequence"/>
</dbReference>
<reference evidence="2 3" key="1">
    <citation type="journal article" date="2019" name="Nat. Ecol. Evol.">
        <title>Megaphylogeny resolves global patterns of mushroom evolution.</title>
        <authorList>
            <person name="Varga T."/>
            <person name="Krizsan K."/>
            <person name="Foldi C."/>
            <person name="Dima B."/>
            <person name="Sanchez-Garcia M."/>
            <person name="Sanchez-Ramirez S."/>
            <person name="Szollosi G.J."/>
            <person name="Szarkandi J.G."/>
            <person name="Papp V."/>
            <person name="Albert L."/>
            <person name="Andreopoulos W."/>
            <person name="Angelini C."/>
            <person name="Antonin V."/>
            <person name="Barry K.W."/>
            <person name="Bougher N.L."/>
            <person name="Buchanan P."/>
            <person name="Buyck B."/>
            <person name="Bense V."/>
            <person name="Catcheside P."/>
            <person name="Chovatia M."/>
            <person name="Cooper J."/>
            <person name="Damon W."/>
            <person name="Desjardin D."/>
            <person name="Finy P."/>
            <person name="Geml J."/>
            <person name="Haridas S."/>
            <person name="Hughes K."/>
            <person name="Justo A."/>
            <person name="Karasinski D."/>
            <person name="Kautmanova I."/>
            <person name="Kiss B."/>
            <person name="Kocsube S."/>
            <person name="Kotiranta H."/>
            <person name="LaButti K.M."/>
            <person name="Lechner B.E."/>
            <person name="Liimatainen K."/>
            <person name="Lipzen A."/>
            <person name="Lukacs Z."/>
            <person name="Mihaltcheva S."/>
            <person name="Morgado L.N."/>
            <person name="Niskanen T."/>
            <person name="Noordeloos M.E."/>
            <person name="Ohm R.A."/>
            <person name="Ortiz-Santana B."/>
            <person name="Ovrebo C."/>
            <person name="Racz N."/>
            <person name="Riley R."/>
            <person name="Savchenko A."/>
            <person name="Shiryaev A."/>
            <person name="Soop K."/>
            <person name="Spirin V."/>
            <person name="Szebenyi C."/>
            <person name="Tomsovsky M."/>
            <person name="Tulloss R.E."/>
            <person name="Uehling J."/>
            <person name="Grigoriev I.V."/>
            <person name="Vagvolgyi C."/>
            <person name="Papp T."/>
            <person name="Martin F.M."/>
            <person name="Miettinen O."/>
            <person name="Hibbett D.S."/>
            <person name="Nagy L.G."/>
        </authorList>
    </citation>
    <scope>NUCLEOTIDE SEQUENCE [LARGE SCALE GENOMIC DNA]</scope>
    <source>
        <strain evidence="2 3">FP101781</strain>
    </source>
</reference>
<keyword evidence="3" id="KW-1185">Reference proteome</keyword>
<organism evidence="2 3">
    <name type="scientific">Coprinellus micaceus</name>
    <name type="common">Glistening ink-cap mushroom</name>
    <name type="synonym">Coprinus micaceus</name>
    <dbReference type="NCBI Taxonomy" id="71717"/>
    <lineage>
        <taxon>Eukaryota</taxon>
        <taxon>Fungi</taxon>
        <taxon>Dikarya</taxon>
        <taxon>Basidiomycota</taxon>
        <taxon>Agaricomycotina</taxon>
        <taxon>Agaricomycetes</taxon>
        <taxon>Agaricomycetidae</taxon>
        <taxon>Agaricales</taxon>
        <taxon>Agaricineae</taxon>
        <taxon>Psathyrellaceae</taxon>
        <taxon>Coprinellus</taxon>
    </lineage>
</organism>
<comment type="caution">
    <text evidence="2">The sequence shown here is derived from an EMBL/GenBank/DDBJ whole genome shotgun (WGS) entry which is preliminary data.</text>
</comment>
<accession>A0A4Y7TR59</accession>
<evidence type="ECO:0000313" key="3">
    <source>
        <dbReference type="Proteomes" id="UP000298030"/>
    </source>
</evidence>
<evidence type="ECO:0000313" key="2">
    <source>
        <dbReference type="EMBL" id="TEB36670.1"/>
    </source>
</evidence>
<evidence type="ECO:0000256" key="1">
    <source>
        <dbReference type="SAM" id="MobiDB-lite"/>
    </source>
</evidence>
<proteinExistence type="predicted"/>
<dbReference type="AlphaFoldDB" id="A0A4Y7TR59"/>
<protein>
    <submittedName>
        <fullName evidence="2">Uncharacterized protein</fullName>
    </submittedName>
</protein>
<name>A0A4Y7TR59_COPMI</name>
<gene>
    <name evidence="2" type="ORF">FA13DRAFT_1077130</name>
</gene>
<dbReference type="EMBL" id="QPFP01000005">
    <property type="protein sequence ID" value="TEB36670.1"/>
    <property type="molecule type" value="Genomic_DNA"/>
</dbReference>